<feature type="chain" id="PRO_5004895700" description="CFEM domain-containing protein" evidence="18">
    <location>
        <begin position="19"/>
        <end position="218"/>
    </location>
</feature>
<dbReference type="PANTHER" id="PTHR37928:SF2">
    <property type="entry name" value="GPI ANCHORED CFEM DOMAIN PROTEIN (AFU_ORTHOLOGUE AFUA_6G10580)"/>
    <property type="match status" value="1"/>
</dbReference>
<feature type="transmembrane region" description="Helical" evidence="17">
    <location>
        <begin position="192"/>
        <end position="217"/>
    </location>
</feature>
<dbReference type="PANTHER" id="PTHR37928">
    <property type="entry name" value="CFEM DOMAIN PROTEIN (AFU_ORTHOLOGUE AFUA_6G14090)"/>
    <property type="match status" value="1"/>
</dbReference>
<keyword evidence="9 18" id="KW-0732">Signal</keyword>
<evidence type="ECO:0000256" key="3">
    <source>
        <dbReference type="ARBA" id="ARBA00010031"/>
    </source>
</evidence>
<dbReference type="GO" id="GO:0098552">
    <property type="term" value="C:side of membrane"/>
    <property type="evidence" value="ECO:0007669"/>
    <property type="project" value="UniProtKB-KW"/>
</dbReference>
<gene>
    <name evidence="20" type="ORF">DRE_01304</name>
</gene>
<dbReference type="InterPro" id="IPR051735">
    <property type="entry name" value="CFEM_domain"/>
</dbReference>
<evidence type="ECO:0000256" key="7">
    <source>
        <dbReference type="ARBA" id="ARBA00022622"/>
    </source>
</evidence>
<evidence type="ECO:0000313" key="21">
    <source>
        <dbReference type="Proteomes" id="UP000024837"/>
    </source>
</evidence>
<comment type="subcellular location">
    <subcellularLocation>
        <location evidence="1">Cell membrane</location>
        <topology evidence="1">Lipid-anchor</topology>
        <topology evidence="1">GPI-anchor</topology>
    </subcellularLocation>
    <subcellularLocation>
        <location evidence="2">Secreted</location>
    </subcellularLocation>
</comment>
<keyword evidence="8 15" id="KW-0479">Metal-binding</keyword>
<evidence type="ECO:0000313" key="20">
    <source>
        <dbReference type="EMBL" id="EWC43952.1"/>
    </source>
</evidence>
<evidence type="ECO:0000259" key="19">
    <source>
        <dbReference type="PROSITE" id="PS52012"/>
    </source>
</evidence>
<evidence type="ECO:0000256" key="15">
    <source>
        <dbReference type="PROSITE-ProRule" id="PRU01356"/>
    </source>
</evidence>
<feature type="region of interest" description="Disordered" evidence="16">
    <location>
        <begin position="91"/>
        <end position="159"/>
    </location>
</feature>
<reference evidence="20 21" key="1">
    <citation type="submission" date="2013-05" db="EMBL/GenBank/DDBJ databases">
        <title>Drechslerella stenobrocha genome reveals carnivorous origination and mechanical trapping mechanism of predatory fungi.</title>
        <authorList>
            <person name="Liu X."/>
            <person name="Zhang W."/>
            <person name="Liu K."/>
        </authorList>
    </citation>
    <scope>NUCLEOTIDE SEQUENCE [LARGE SCALE GENOMIC DNA]</scope>
    <source>
        <strain evidence="20 21">248</strain>
    </source>
</reference>
<evidence type="ECO:0000256" key="5">
    <source>
        <dbReference type="ARBA" id="ARBA00022525"/>
    </source>
</evidence>
<dbReference type="SMART" id="SM00747">
    <property type="entry name" value="CFEM"/>
    <property type="match status" value="1"/>
</dbReference>
<feature type="disulfide bond" evidence="15">
    <location>
        <begin position="30"/>
        <end position="61"/>
    </location>
</feature>
<feature type="binding site" description="axial binding residue" evidence="15">
    <location>
        <position position="44"/>
    </location>
    <ligand>
        <name>heme</name>
        <dbReference type="ChEBI" id="CHEBI:30413"/>
    </ligand>
    <ligandPart>
        <name>Fe</name>
        <dbReference type="ChEBI" id="CHEBI:18248"/>
    </ligandPart>
</feature>
<keyword evidence="12 15" id="KW-1015">Disulfide bond</keyword>
<keyword evidence="6 15" id="KW-0349">Heme</keyword>
<evidence type="ECO:0000256" key="11">
    <source>
        <dbReference type="ARBA" id="ARBA00023136"/>
    </source>
</evidence>
<keyword evidence="17" id="KW-0812">Transmembrane</keyword>
<sequence>MKTSTVIAVVAGAALATAQLDRLPTCALSCAISSIGESGCSPTDIACVCSAASFQAGILTCIQRPGGCNAQEIQDTVAAAGVLCAQAGVTLTPPGGAPTTTSPPSSTVDAPETTSEAATTEPEPETTTSEAATSESEPETTYTTHTVEPTHKPETTSSVVTLTTTTTICPTKTTYVAPPPAVNTTIVSPPPAYTGGASGIVASVGTALLGAAVAMLFA</sequence>
<keyword evidence="10 15" id="KW-0408">Iron</keyword>
<comment type="similarity">
    <text evidence="3">Belongs to the RBT5 family.</text>
</comment>
<keyword evidence="13" id="KW-0325">Glycoprotein</keyword>
<organism evidence="20 21">
    <name type="scientific">Drechslerella stenobrocha 248</name>
    <dbReference type="NCBI Taxonomy" id="1043628"/>
    <lineage>
        <taxon>Eukaryota</taxon>
        <taxon>Fungi</taxon>
        <taxon>Dikarya</taxon>
        <taxon>Ascomycota</taxon>
        <taxon>Pezizomycotina</taxon>
        <taxon>Orbiliomycetes</taxon>
        <taxon>Orbiliales</taxon>
        <taxon>Orbiliaceae</taxon>
        <taxon>Drechslerella</taxon>
    </lineage>
</organism>
<dbReference type="Proteomes" id="UP000024837">
    <property type="component" value="Unassembled WGS sequence"/>
</dbReference>
<dbReference type="EMBL" id="KI966448">
    <property type="protein sequence ID" value="EWC43952.1"/>
    <property type="molecule type" value="Genomic_DNA"/>
</dbReference>
<evidence type="ECO:0000256" key="9">
    <source>
        <dbReference type="ARBA" id="ARBA00022729"/>
    </source>
</evidence>
<evidence type="ECO:0000256" key="17">
    <source>
        <dbReference type="SAM" id="Phobius"/>
    </source>
</evidence>
<dbReference type="Pfam" id="PF05730">
    <property type="entry name" value="CFEM"/>
    <property type="match status" value="1"/>
</dbReference>
<evidence type="ECO:0000256" key="12">
    <source>
        <dbReference type="ARBA" id="ARBA00023157"/>
    </source>
</evidence>
<keyword evidence="11 17" id="KW-0472">Membrane</keyword>
<dbReference type="PROSITE" id="PS52012">
    <property type="entry name" value="CFEM"/>
    <property type="match status" value="1"/>
</dbReference>
<feature type="domain" description="CFEM" evidence="19">
    <location>
        <begin position="1"/>
        <end position="107"/>
    </location>
</feature>
<evidence type="ECO:0000256" key="18">
    <source>
        <dbReference type="SAM" id="SignalP"/>
    </source>
</evidence>
<evidence type="ECO:0000256" key="4">
    <source>
        <dbReference type="ARBA" id="ARBA00022475"/>
    </source>
</evidence>
<feature type="signal peptide" evidence="18">
    <location>
        <begin position="1"/>
        <end position="18"/>
    </location>
</feature>
<evidence type="ECO:0000256" key="16">
    <source>
        <dbReference type="SAM" id="MobiDB-lite"/>
    </source>
</evidence>
<keyword evidence="7" id="KW-0336">GPI-anchor</keyword>
<evidence type="ECO:0000256" key="6">
    <source>
        <dbReference type="ARBA" id="ARBA00022617"/>
    </source>
</evidence>
<dbReference type="AlphaFoldDB" id="W7HV58"/>
<keyword evidence="5" id="KW-0964">Secreted</keyword>
<dbReference type="GO" id="GO:0005886">
    <property type="term" value="C:plasma membrane"/>
    <property type="evidence" value="ECO:0007669"/>
    <property type="project" value="UniProtKB-SubCell"/>
</dbReference>
<feature type="disulfide bond" evidence="15">
    <location>
        <begin position="40"/>
        <end position="47"/>
    </location>
</feature>
<keyword evidence="17" id="KW-1133">Transmembrane helix</keyword>
<keyword evidence="4" id="KW-1003">Cell membrane</keyword>
<protein>
    <recommendedName>
        <fullName evidence="19">CFEM domain-containing protein</fullName>
    </recommendedName>
</protein>
<evidence type="ECO:0000256" key="2">
    <source>
        <dbReference type="ARBA" id="ARBA00004613"/>
    </source>
</evidence>
<evidence type="ECO:0000256" key="14">
    <source>
        <dbReference type="ARBA" id="ARBA00023288"/>
    </source>
</evidence>
<dbReference type="InterPro" id="IPR008427">
    <property type="entry name" value="Extracellular_membr_CFEM_dom"/>
</dbReference>
<name>W7HV58_9PEZI</name>
<comment type="caution">
    <text evidence="15">Lacks conserved residue(s) required for the propagation of feature annotation.</text>
</comment>
<dbReference type="HOGENOM" id="CLU_1331914_0_0_1"/>
<evidence type="ECO:0000256" key="8">
    <source>
        <dbReference type="ARBA" id="ARBA00022723"/>
    </source>
</evidence>
<evidence type="ECO:0000256" key="13">
    <source>
        <dbReference type="ARBA" id="ARBA00023180"/>
    </source>
</evidence>
<dbReference type="GO" id="GO:0005576">
    <property type="term" value="C:extracellular region"/>
    <property type="evidence" value="ECO:0007669"/>
    <property type="project" value="UniProtKB-SubCell"/>
</dbReference>
<keyword evidence="14" id="KW-0449">Lipoprotein</keyword>
<keyword evidence="21" id="KW-1185">Reference proteome</keyword>
<evidence type="ECO:0000256" key="10">
    <source>
        <dbReference type="ARBA" id="ARBA00023004"/>
    </source>
</evidence>
<evidence type="ECO:0000256" key="1">
    <source>
        <dbReference type="ARBA" id="ARBA00004609"/>
    </source>
</evidence>
<feature type="compositionally biased region" description="Low complexity" evidence="16">
    <location>
        <begin position="91"/>
        <end position="147"/>
    </location>
</feature>
<dbReference type="OrthoDB" id="3065412at2759"/>
<dbReference type="GO" id="GO:0046872">
    <property type="term" value="F:metal ion binding"/>
    <property type="evidence" value="ECO:0007669"/>
    <property type="project" value="UniProtKB-UniRule"/>
</dbReference>
<accession>W7HV58</accession>
<proteinExistence type="inferred from homology"/>